<keyword evidence="1" id="KW-1133">Transmembrane helix</keyword>
<keyword evidence="1" id="KW-0472">Membrane</keyword>
<evidence type="ECO:0000256" key="1">
    <source>
        <dbReference type="SAM" id="Phobius"/>
    </source>
</evidence>
<proteinExistence type="predicted"/>
<gene>
    <name evidence="2" type="ORF">LCGC14_0509620</name>
</gene>
<sequence length="97" mass="11277">MDRVFINGDIVYLKKGWFGWSVVYPWRNPDKTINWFNLWTGGSWLNLIMVIIFVVLIVGAIIEYTSNINILISCFDTFENLEVCKRSFGNLSIIINP</sequence>
<accession>A0A0F9UNB8</accession>
<comment type="caution">
    <text evidence="2">The sequence shown here is derived from an EMBL/GenBank/DDBJ whole genome shotgun (WGS) entry which is preliminary data.</text>
</comment>
<protein>
    <submittedName>
        <fullName evidence="2">Uncharacterized protein</fullName>
    </submittedName>
</protein>
<keyword evidence="1" id="KW-0812">Transmembrane</keyword>
<organism evidence="2">
    <name type="scientific">marine sediment metagenome</name>
    <dbReference type="NCBI Taxonomy" id="412755"/>
    <lineage>
        <taxon>unclassified sequences</taxon>
        <taxon>metagenomes</taxon>
        <taxon>ecological metagenomes</taxon>
    </lineage>
</organism>
<dbReference type="AlphaFoldDB" id="A0A0F9UNB8"/>
<dbReference type="EMBL" id="LAZR01000616">
    <property type="protein sequence ID" value="KKN62701.1"/>
    <property type="molecule type" value="Genomic_DNA"/>
</dbReference>
<feature type="transmembrane region" description="Helical" evidence="1">
    <location>
        <begin position="44"/>
        <end position="62"/>
    </location>
</feature>
<reference evidence="2" key="1">
    <citation type="journal article" date="2015" name="Nature">
        <title>Complex archaea that bridge the gap between prokaryotes and eukaryotes.</title>
        <authorList>
            <person name="Spang A."/>
            <person name="Saw J.H."/>
            <person name="Jorgensen S.L."/>
            <person name="Zaremba-Niedzwiedzka K."/>
            <person name="Martijn J."/>
            <person name="Lind A.E."/>
            <person name="van Eijk R."/>
            <person name="Schleper C."/>
            <person name="Guy L."/>
            <person name="Ettema T.J."/>
        </authorList>
    </citation>
    <scope>NUCLEOTIDE SEQUENCE</scope>
</reference>
<name>A0A0F9UNB8_9ZZZZ</name>
<evidence type="ECO:0000313" key="2">
    <source>
        <dbReference type="EMBL" id="KKN62701.1"/>
    </source>
</evidence>